<dbReference type="InterPro" id="IPR027397">
    <property type="entry name" value="Catenin-bd_sf"/>
</dbReference>
<keyword evidence="6 20" id="KW-0732">Signal</keyword>
<dbReference type="PROSITE" id="PS50026">
    <property type="entry name" value="EGF_3"/>
    <property type="match status" value="3"/>
</dbReference>
<dbReference type="PROSITE" id="PS50025">
    <property type="entry name" value="LAM_G_DOMAIN"/>
    <property type="match status" value="2"/>
</dbReference>
<evidence type="ECO:0000256" key="10">
    <source>
        <dbReference type="ARBA" id="ARBA00022989"/>
    </source>
</evidence>
<keyword evidence="8 14" id="KW-0106">Calcium</keyword>
<dbReference type="CDD" id="cd00054">
    <property type="entry name" value="EGF_CA"/>
    <property type="match status" value="2"/>
</dbReference>
<evidence type="ECO:0000256" key="17">
    <source>
        <dbReference type="RuleBase" id="RU004357"/>
    </source>
</evidence>
<dbReference type="InterPro" id="IPR015919">
    <property type="entry name" value="Cadherin-like_sf"/>
</dbReference>
<comment type="caution">
    <text evidence="15">Lacks conserved residue(s) required for the propagation of feature annotation.</text>
</comment>
<dbReference type="Pfam" id="PF02210">
    <property type="entry name" value="Laminin_G_2"/>
    <property type="match status" value="2"/>
</dbReference>
<evidence type="ECO:0000256" key="14">
    <source>
        <dbReference type="PROSITE-ProRule" id="PRU00043"/>
    </source>
</evidence>
<dbReference type="GO" id="GO:0005886">
    <property type="term" value="C:plasma membrane"/>
    <property type="evidence" value="ECO:0007669"/>
    <property type="project" value="UniProtKB-SubCell"/>
</dbReference>
<dbReference type="InterPro" id="IPR013320">
    <property type="entry name" value="ConA-like_dom_sf"/>
</dbReference>
<dbReference type="Gene3D" id="4.10.900.10">
    <property type="entry name" value="TCF3-CBD (Catenin binding domain)"/>
    <property type="match status" value="1"/>
</dbReference>
<evidence type="ECO:0000256" key="16">
    <source>
        <dbReference type="RuleBase" id="RU003318"/>
    </source>
</evidence>
<dbReference type="FunFam" id="2.60.40.60:FF:000092">
    <property type="entry name" value="Protocadherin 8"/>
    <property type="match status" value="1"/>
</dbReference>
<reference evidence="21" key="1">
    <citation type="submission" date="2022-03" db="EMBL/GenBank/DDBJ databases">
        <authorList>
            <person name="Martin C."/>
        </authorList>
    </citation>
    <scope>NUCLEOTIDE SEQUENCE</scope>
</reference>
<dbReference type="FunFam" id="2.60.40.60:FF:000104">
    <property type="entry name" value="cadherin-23 isoform X1"/>
    <property type="match status" value="1"/>
</dbReference>
<dbReference type="SUPFAM" id="SSF49313">
    <property type="entry name" value="Cadherin-like"/>
    <property type="match status" value="13"/>
</dbReference>
<dbReference type="PANTHER" id="PTHR24025">
    <property type="entry name" value="DESMOGLEIN FAMILY MEMBER"/>
    <property type="match status" value="1"/>
</dbReference>
<feature type="compositionally biased region" description="Low complexity" evidence="18">
    <location>
        <begin position="2853"/>
        <end position="2869"/>
    </location>
</feature>
<evidence type="ECO:0000256" key="4">
    <source>
        <dbReference type="ARBA" id="ARBA00022692"/>
    </source>
</evidence>
<dbReference type="CDD" id="cd11304">
    <property type="entry name" value="Cadherin_repeat"/>
    <property type="match status" value="14"/>
</dbReference>
<keyword evidence="9 16" id="KW-0130">Cell adhesion</keyword>
<feature type="compositionally biased region" description="Basic and acidic residues" evidence="18">
    <location>
        <begin position="2810"/>
        <end position="2832"/>
    </location>
</feature>
<evidence type="ECO:0000256" key="2">
    <source>
        <dbReference type="ARBA" id="ARBA00022475"/>
    </source>
</evidence>
<dbReference type="SUPFAM" id="SSF57196">
    <property type="entry name" value="EGF/Laminin"/>
    <property type="match status" value="1"/>
</dbReference>
<evidence type="ECO:0000256" key="13">
    <source>
        <dbReference type="ARBA" id="ARBA00023180"/>
    </source>
</evidence>
<dbReference type="PROSITE" id="PS50268">
    <property type="entry name" value="CADHERIN_2"/>
    <property type="match status" value="15"/>
</dbReference>
<dbReference type="SMART" id="SM00112">
    <property type="entry name" value="CA"/>
    <property type="match status" value="15"/>
</dbReference>
<evidence type="ECO:0000313" key="22">
    <source>
        <dbReference type="Proteomes" id="UP000749559"/>
    </source>
</evidence>
<dbReference type="InterPro" id="IPR050971">
    <property type="entry name" value="Cadherin-domain_protein"/>
</dbReference>
<dbReference type="GO" id="GO:0005911">
    <property type="term" value="C:cell-cell junction"/>
    <property type="evidence" value="ECO:0007669"/>
    <property type="project" value="TreeGrafter"/>
</dbReference>
<keyword evidence="11 19" id="KW-0472">Membrane</keyword>
<evidence type="ECO:0000256" key="18">
    <source>
        <dbReference type="SAM" id="MobiDB-lite"/>
    </source>
</evidence>
<dbReference type="FunFam" id="2.60.40.60:FF:000058">
    <property type="entry name" value="FAT atypical cadherin 3"/>
    <property type="match status" value="1"/>
</dbReference>
<evidence type="ECO:0000256" key="9">
    <source>
        <dbReference type="ARBA" id="ARBA00022889"/>
    </source>
</evidence>
<dbReference type="Gene3D" id="2.60.120.200">
    <property type="match status" value="2"/>
</dbReference>
<dbReference type="Gene3D" id="2.60.40.60">
    <property type="entry name" value="Cadherins"/>
    <property type="match status" value="16"/>
</dbReference>
<dbReference type="SMART" id="SM00282">
    <property type="entry name" value="LamG"/>
    <property type="match status" value="2"/>
</dbReference>
<evidence type="ECO:0000256" key="1">
    <source>
        <dbReference type="ARBA" id="ARBA00004251"/>
    </source>
</evidence>
<feature type="disulfide bond" evidence="15">
    <location>
        <begin position="2410"/>
        <end position="2419"/>
    </location>
</feature>
<dbReference type="InterPro" id="IPR020894">
    <property type="entry name" value="Cadherin_CS"/>
</dbReference>
<comment type="function">
    <text evidence="17">Cadherins are calcium-dependent cell adhesion proteins.</text>
</comment>
<evidence type="ECO:0000256" key="7">
    <source>
        <dbReference type="ARBA" id="ARBA00022737"/>
    </source>
</evidence>
<name>A0A8J1TLU1_OWEFU</name>
<feature type="region of interest" description="Disordered" evidence="18">
    <location>
        <begin position="2786"/>
        <end position="2878"/>
    </location>
</feature>
<feature type="disulfide bond" evidence="15">
    <location>
        <begin position="2388"/>
        <end position="2398"/>
    </location>
</feature>
<dbReference type="SMART" id="SM00179">
    <property type="entry name" value="EGF_CA"/>
    <property type="match status" value="2"/>
</dbReference>
<keyword evidence="5" id="KW-0479">Metal-binding</keyword>
<evidence type="ECO:0000256" key="8">
    <source>
        <dbReference type="ARBA" id="ARBA00022837"/>
    </source>
</evidence>
<protein>
    <submittedName>
        <fullName evidence="21">Uncharacterized protein</fullName>
    </submittedName>
</protein>
<evidence type="ECO:0000256" key="6">
    <source>
        <dbReference type="ARBA" id="ARBA00022729"/>
    </source>
</evidence>
<dbReference type="Proteomes" id="UP000749559">
    <property type="component" value="Unassembled WGS sequence"/>
</dbReference>
<feature type="chain" id="PRO_5043848701" evidence="20">
    <location>
        <begin position="25"/>
        <end position="2896"/>
    </location>
</feature>
<evidence type="ECO:0000256" key="5">
    <source>
        <dbReference type="ARBA" id="ARBA00022723"/>
    </source>
</evidence>
<accession>A0A8J1TLU1</accession>
<dbReference type="InterPro" id="IPR056370">
    <property type="entry name" value="Shg-like_Ig-like"/>
</dbReference>
<evidence type="ECO:0000256" key="20">
    <source>
        <dbReference type="SAM" id="SignalP"/>
    </source>
</evidence>
<keyword evidence="22" id="KW-1185">Reference proteome</keyword>
<dbReference type="InterPro" id="IPR002126">
    <property type="entry name" value="Cadherin-like_dom"/>
</dbReference>
<dbReference type="GO" id="GO:0005509">
    <property type="term" value="F:calcium ion binding"/>
    <property type="evidence" value="ECO:0007669"/>
    <property type="project" value="UniProtKB-UniRule"/>
</dbReference>
<keyword evidence="13" id="KW-0325">Glycoprotein</keyword>
<evidence type="ECO:0000256" key="3">
    <source>
        <dbReference type="ARBA" id="ARBA00022536"/>
    </source>
</evidence>
<keyword evidence="7" id="KW-0677">Repeat</keyword>
<keyword evidence="2" id="KW-1003">Cell membrane</keyword>
<dbReference type="GO" id="GO:0007156">
    <property type="term" value="P:homophilic cell adhesion via plasma membrane adhesion molecules"/>
    <property type="evidence" value="ECO:0007669"/>
    <property type="project" value="InterPro"/>
</dbReference>
<feature type="disulfide bond" evidence="15">
    <location>
        <begin position="2155"/>
        <end position="2164"/>
    </location>
</feature>
<dbReference type="SUPFAM" id="SSF49899">
    <property type="entry name" value="Concanavalin A-like lectins/glucanases"/>
    <property type="match status" value="2"/>
</dbReference>
<feature type="region of interest" description="Disordered" evidence="18">
    <location>
        <begin position="216"/>
        <end position="239"/>
    </location>
</feature>
<dbReference type="CDD" id="cd00110">
    <property type="entry name" value="LamG"/>
    <property type="match status" value="2"/>
</dbReference>
<evidence type="ECO:0000256" key="12">
    <source>
        <dbReference type="ARBA" id="ARBA00023157"/>
    </source>
</evidence>
<dbReference type="InterPro" id="IPR000233">
    <property type="entry name" value="Cadherin_Y-type_LIR"/>
</dbReference>
<dbReference type="Gene3D" id="2.10.25.10">
    <property type="entry name" value="Laminin"/>
    <property type="match status" value="2"/>
</dbReference>
<sequence>MAGPNFTLLSGLLLMYISFEIVTSRSLDHITIPHNAKTGHLVAKFEQFVDASKTTLHELGTHLGDIFQLSPMGDLTTKSDISHLKGQTLEFPDSRVYPVKRIHIADTSGFLRSQRDLYKGSIYQSSPKGSTVWSSNSICFDQSKDSELSFRLIGAGSEKFTTQKVKNVHNCVQIATTSQIDDQPNTIYDLTLTANDGFHSASTSIKITVHKSPFAVETNDIPDDDDDTKPETTQHSRKRRAVDTTTRIFVLPEDVDTTMDLFIVKIDQQDLSHRFAIKDAVNSSLQIDDQKGSIKLKTTERLDITVQPEISFVVIVTKTNDADYEHELPHKFVLRPKDDERPIFSNLPRPMFIAIRVNTQPYTQLYHLKSRDAALGGKIFYKIESGADGRFMVENDTGIVRTLGESAFDADASYVVALSAEDHGAPGMKRATPIQTLTVFVGDAAPRFDMDRFTVDLHENTPTSEVIANITGMSYDGQQLRYTMSPLEGTPNDLFRLNPDNGELKALQQLDYEKDQQVYKFKAIATELVSSGTARTAESYVDVFLHDLNDNAPYFQLAYHVVRDFNEENTQNTEVTKVSAVDIDSGLNGELVYSIISETESEFFNIETSDNVATITLKKSLDYEIAHTHRMTVQATDKGVPPRSGTTEVIIHVDNRNDNAPVFLPANQDIELYEKSPAGTIATVAQAYDPDGDDVTYSFISGSLTSGPFEINATTGVIKVREDLSATTSEYTLQVVARDNGACCQGSNSGQQTTSTIKVTLFGLNTPPTFRSCQDQTILENRDADTFVVKLEAVDPDGGQNGQTSFNIRYTSSEEKLFSINEDGEVKSLKPFNHEASENKFGVTVEVSDSGSPPLSSVCFFFVQVTDENDEAPIFDATSYQTTIRSSTATNTRIIRTLATDSDSGLNGEVLYSLTTNPNNYFRIDESSGWISLNSPLPSGDSPDLALVVEARDRGSPVKTSRPVDVTIRIRNSGVFPPVWAENYDLGAPIKIPENIPQDTIIKEMNANPSGFMGELTFSKPNGLTPAISKSTQDFDFLQIDGVNGVNITTFENLEYTDVNKYIIKMRVANKVAGTVQMFTDAYLNVELEDVNDEIPVFLSLDESGRYPGFVAETAPTGTTVLRVRADDSDGTSPNNKVTYSIVEEDDWNAFQIDEDTGYITTKQTFGASQKDDFFITVEAEDGAQSARKNVVGPNKVTVPVHIKIVRLDSAQPIFNKTRSFTVPEDQAVGDKIGTLTASQSEKSERKVRYFILGGNTQNTFGVNMTSGDIFLLRELDYKTNPAYTLTYMAFNGISQKETVIEISVTDRNKNAPVFNPVLYTPNVMENTQVDTSLFMASATYPEDNNQPISFNTAGYYASDSNSVNRKFRIDPNTGAFNMLSPVDRDAKYGHSYYLVNLLATVSAQQSIENMGISVANVTVGDQNDNAPLFDSCCLHGYVQENSPSERSVLTVKTIDPDAEDNSRIIYSLVDGADTQAPDGRPLFKINPTTGLIATAIDTQNTELLDRESDDKEYNVVVVATDQGTPQLSATAVATITLTDANDNQPEFTASQYGTNMPEEIPIGGSVLDVDIMDKDIDINAEYDLTLSGPNNDYFYFDKLYDASVGVLKIQKRVDYETSPRSFDLTATVRDTLGRTDTARIVINVTAVNEGPVVTPSYIELDVEEDTKEGDTVTTFSAVDAEGNSFRYEIDRETDWPQHFAVESVDPATGAVKINKLLDYDMDGAGPHVVHVLAIDNGNPSSTGTATMVVTVVNVNDNGPIFDKEYNPIVQENSPTGTYVEKVGAVDPDDDTSDGFTFKCGTPCDDFSVASDGVITTKKEFDREAKPIYEVPIVITDQGGQSATSTLSVIIGDEDESPIEPGEKNVIAYSYQGNPTIPPDEELADTEIGMVHVEDPDMWQQNLEYTFATEKNKAYFTVDETTGLLYIKPLKIPPGEYNLVFNVEDTKHNVEVQSTVKVTVIGIFDDAVYSSGSFRFKGTTAKEFITAPSGGGKSNFVKLQELIAQKLNTKVEFVDIFSLRDDMFNGEKVLDVRYSAHGSPYYREAKLNGIMGENIEEIENLLNLEIGSLPIDNCIAEKCPSGGCTNKLVTSSKPVIIDSNGTALVGVDTRTEAVCECSLGMPSTNVQACGPLACLNNGTCTPVPGTTDAGYTCECPPGFDGPRCQQRKHSFQGDGWAWYKTLSQCEDSLTSLEFMTTQGTNSLLLYNGPINKVDLNDPDSAFPRDFIAITLQDGYPRLKIDHGSGALELTITGKDSNGAQVLNKLNDGKWHKLDVYRSGKDVRLVVDDCDSSVVPFEDRNWIADRTPCEAKGVTPGGSKYLNIKTPLQLGGRSRMSISPSYPAGLVTGGFVGCVQNLQHNGELYDLHIGSAGNHENSKDGCPREATGCSGKCKGSSTCVASLDGQHTCTCLPGYYGADCDEEFEASDFGANSYLEWTPRSSFISSANTMPRRTSAIQLMFRTRQPDGVLFSGSNGDNNPLYRKYIIIELKDEKLQFRHNLGNDDDVIRLTEVSANDGAWHTVKVERVGKLFTLKMDNGEGRFFNQSVGVDYSLRYFVLTGAPIYGGADVIDNTIYGDYKDGCMKDIRYNEKWFPQTDELESVSGVASVRSVNVNEGCSDGAVCSPPVLNCPADEVCLNIWRKAVCGCATGKAKADVDGVSVCIDIITCEPNPCENGGVCQPFSAASDIRNYRCVCPDNCLGYNCETCTEEVVAVSVTTGMIVAIVICLVALILILLLCVLFVSRRDKRHLLLNVEPESDVRENMGYYDEEGPGDEDMHAYDINTLRKPVDSEPPIGRPENTRPVHSGAPFDRDQPDRDQPDIGDFMDKRLGDADDDPNSPPFDSVREYEEEGSGSTAGSLSSLNTSSSGDQDFDYLNDLGPKFKKLADMYGAGQDE</sequence>
<keyword evidence="10 19" id="KW-1133">Transmembrane helix</keyword>
<feature type="signal peptide" evidence="20">
    <location>
        <begin position="1"/>
        <end position="24"/>
    </location>
</feature>
<proteinExistence type="predicted"/>
<comment type="subcellular location">
    <subcellularLocation>
        <location evidence="1 16">Cell membrane</location>
        <topology evidence="1 16">Single-pass type I membrane protein</topology>
    </subcellularLocation>
</comment>
<dbReference type="InterPro" id="IPR001791">
    <property type="entry name" value="Laminin_G"/>
</dbReference>
<evidence type="ECO:0000256" key="15">
    <source>
        <dbReference type="PROSITE-ProRule" id="PRU00076"/>
    </source>
</evidence>
<evidence type="ECO:0000256" key="11">
    <source>
        <dbReference type="ARBA" id="ARBA00023136"/>
    </source>
</evidence>
<dbReference type="Pfam" id="PF00028">
    <property type="entry name" value="Cadherin"/>
    <property type="match status" value="9"/>
</dbReference>
<dbReference type="PANTHER" id="PTHR24025:SF23">
    <property type="entry name" value="NEURAL-CADHERIN"/>
    <property type="match status" value="1"/>
</dbReference>
<dbReference type="Pfam" id="PF24811">
    <property type="entry name" value="Ig_Shg"/>
    <property type="match status" value="1"/>
</dbReference>
<dbReference type="OrthoDB" id="6079678at2759"/>
<dbReference type="EMBL" id="CAIIXF020000012">
    <property type="protein sequence ID" value="CAH1802487.1"/>
    <property type="molecule type" value="Genomic_DNA"/>
</dbReference>
<dbReference type="FunFam" id="2.60.40.60:FF:000033">
    <property type="entry name" value="FAT atypical cadherin 1"/>
    <property type="match status" value="1"/>
</dbReference>
<feature type="disulfide bond" evidence="15">
    <location>
        <begin position="2695"/>
        <end position="2704"/>
    </location>
</feature>
<gene>
    <name evidence="21" type="ORF">OFUS_LOCUS26160</name>
</gene>
<dbReference type="InterPro" id="IPR000742">
    <property type="entry name" value="EGF"/>
</dbReference>
<evidence type="ECO:0000256" key="19">
    <source>
        <dbReference type="SAM" id="Phobius"/>
    </source>
</evidence>
<dbReference type="Pfam" id="PF01049">
    <property type="entry name" value="CADH_Y-type_LIR"/>
    <property type="match status" value="1"/>
</dbReference>
<comment type="caution">
    <text evidence="21">The sequence shown here is derived from an EMBL/GenBank/DDBJ whole genome shotgun (WGS) entry which is preliminary data.</text>
</comment>
<dbReference type="PROSITE" id="PS01186">
    <property type="entry name" value="EGF_2"/>
    <property type="match status" value="2"/>
</dbReference>
<dbReference type="PROSITE" id="PS00022">
    <property type="entry name" value="EGF_1"/>
    <property type="match status" value="3"/>
</dbReference>
<dbReference type="FunFam" id="4.10.900.10:FF:000001">
    <property type="entry name" value="Cadherin 2"/>
    <property type="match status" value="1"/>
</dbReference>
<dbReference type="CDD" id="cd00053">
    <property type="entry name" value="EGF"/>
    <property type="match status" value="1"/>
</dbReference>
<dbReference type="InterPro" id="IPR001881">
    <property type="entry name" value="EGF-like_Ca-bd_dom"/>
</dbReference>
<dbReference type="PROSITE" id="PS00232">
    <property type="entry name" value="CADHERIN_1"/>
    <property type="match status" value="1"/>
</dbReference>
<keyword evidence="4 16" id="KW-0812">Transmembrane</keyword>
<dbReference type="PRINTS" id="PR00205">
    <property type="entry name" value="CADHERIN"/>
</dbReference>
<keyword evidence="3 15" id="KW-0245">EGF-like domain</keyword>
<organism evidence="21 22">
    <name type="scientific">Owenia fusiformis</name>
    <name type="common">Polychaete worm</name>
    <dbReference type="NCBI Taxonomy" id="6347"/>
    <lineage>
        <taxon>Eukaryota</taxon>
        <taxon>Metazoa</taxon>
        <taxon>Spiralia</taxon>
        <taxon>Lophotrochozoa</taxon>
        <taxon>Annelida</taxon>
        <taxon>Polychaeta</taxon>
        <taxon>Sedentaria</taxon>
        <taxon>Canalipalpata</taxon>
        <taxon>Sabellida</taxon>
        <taxon>Oweniida</taxon>
        <taxon>Oweniidae</taxon>
        <taxon>Owenia</taxon>
    </lineage>
</organism>
<evidence type="ECO:0000313" key="21">
    <source>
        <dbReference type="EMBL" id="CAH1802487.1"/>
    </source>
</evidence>
<feature type="transmembrane region" description="Helical" evidence="19">
    <location>
        <begin position="2720"/>
        <end position="2742"/>
    </location>
</feature>
<dbReference type="SMART" id="SM00181">
    <property type="entry name" value="EGF"/>
    <property type="match status" value="4"/>
</dbReference>
<keyword evidence="12 15" id="KW-1015">Disulfide bond</keyword>
<dbReference type="Pfam" id="PF00008">
    <property type="entry name" value="EGF"/>
    <property type="match status" value="1"/>
</dbReference>